<feature type="domain" description="Bromo" evidence="10">
    <location>
        <begin position="58"/>
        <end position="128"/>
    </location>
</feature>
<evidence type="ECO:0000313" key="11">
    <source>
        <dbReference type="EMBL" id="KFH47735.1"/>
    </source>
</evidence>
<dbReference type="CDD" id="cd04369">
    <property type="entry name" value="Bromodomain"/>
    <property type="match status" value="2"/>
</dbReference>
<keyword evidence="7" id="KW-0539">Nucleus</keyword>
<dbReference type="SMART" id="SM00297">
    <property type="entry name" value="BROMO"/>
    <property type="match status" value="2"/>
</dbReference>
<dbReference type="GO" id="GO:0003682">
    <property type="term" value="F:chromatin binding"/>
    <property type="evidence" value="ECO:0007669"/>
    <property type="project" value="TreeGrafter"/>
</dbReference>
<dbReference type="Pfam" id="PF22994">
    <property type="entry name" value="RSC4_Ig_like"/>
    <property type="match status" value="1"/>
</dbReference>
<gene>
    <name evidence="11" type="ORF">ACRE_014360</name>
</gene>
<feature type="compositionally biased region" description="Polar residues" evidence="9">
    <location>
        <begin position="219"/>
        <end position="229"/>
    </location>
</feature>
<evidence type="ECO:0000256" key="8">
    <source>
        <dbReference type="PROSITE-ProRule" id="PRU00035"/>
    </source>
</evidence>
<evidence type="ECO:0000256" key="1">
    <source>
        <dbReference type="ARBA" id="ARBA00004123"/>
    </source>
</evidence>
<keyword evidence="2" id="KW-0677">Repeat</keyword>
<evidence type="ECO:0000259" key="10">
    <source>
        <dbReference type="PROSITE" id="PS50014"/>
    </source>
</evidence>
<dbReference type="STRING" id="857340.A0A086TEF3"/>
<evidence type="ECO:0000256" key="2">
    <source>
        <dbReference type="ARBA" id="ARBA00022737"/>
    </source>
</evidence>
<dbReference type="InterPro" id="IPR036427">
    <property type="entry name" value="Bromodomain-like_sf"/>
</dbReference>
<keyword evidence="4" id="KW-0805">Transcription regulation</keyword>
<dbReference type="FunFam" id="1.20.920.10:FF:000083">
    <property type="entry name" value="WGS project CABT00000000 data, contig 2.8"/>
    <property type="match status" value="1"/>
</dbReference>
<feature type="region of interest" description="Disordered" evidence="9">
    <location>
        <begin position="145"/>
        <end position="242"/>
    </location>
</feature>
<evidence type="ECO:0000256" key="6">
    <source>
        <dbReference type="ARBA" id="ARBA00023163"/>
    </source>
</evidence>
<dbReference type="GO" id="GO:0006368">
    <property type="term" value="P:transcription elongation by RNA polymerase II"/>
    <property type="evidence" value="ECO:0007669"/>
    <property type="project" value="TreeGrafter"/>
</dbReference>
<keyword evidence="6" id="KW-0804">Transcription</keyword>
<dbReference type="OrthoDB" id="6017at2759"/>
<dbReference type="Proteomes" id="UP000029964">
    <property type="component" value="Unassembled WGS sequence"/>
</dbReference>
<feature type="region of interest" description="Disordered" evidence="9">
    <location>
        <begin position="476"/>
        <end position="526"/>
    </location>
</feature>
<feature type="compositionally biased region" description="Basic residues" evidence="9">
    <location>
        <begin position="205"/>
        <end position="216"/>
    </location>
</feature>
<dbReference type="SUPFAM" id="SSF47370">
    <property type="entry name" value="Bromodomain"/>
    <property type="match status" value="2"/>
</dbReference>
<dbReference type="HOGENOM" id="CLU_012767_0_0_1"/>
<dbReference type="PRINTS" id="PR00503">
    <property type="entry name" value="BROMODOMAIN"/>
</dbReference>
<reference evidence="12" key="1">
    <citation type="journal article" date="2014" name="Genome Announc.">
        <title>Genome sequence and annotation of Acremonium chrysogenum, producer of the beta-lactam antibiotic cephalosporin C.</title>
        <authorList>
            <person name="Terfehr D."/>
            <person name="Dahlmann T.A."/>
            <person name="Specht T."/>
            <person name="Zadra I."/>
            <person name="Kuernsteiner H."/>
            <person name="Kueck U."/>
        </authorList>
    </citation>
    <scope>NUCLEOTIDE SEQUENCE [LARGE SCALE GENOMIC DNA]</scope>
    <source>
        <strain evidence="12">ATCC 11550 / CBS 779.69 / DSM 880 / IAM 14645 / JCM 23072 / IMI 49137</strain>
    </source>
</reference>
<organism evidence="11 12">
    <name type="scientific">Hapsidospora chrysogenum (strain ATCC 11550 / CBS 779.69 / DSM 880 / IAM 14645 / JCM 23072 / IMI 49137)</name>
    <name type="common">Acremonium chrysogenum</name>
    <dbReference type="NCBI Taxonomy" id="857340"/>
    <lineage>
        <taxon>Eukaryota</taxon>
        <taxon>Fungi</taxon>
        <taxon>Dikarya</taxon>
        <taxon>Ascomycota</taxon>
        <taxon>Pezizomycotina</taxon>
        <taxon>Sordariomycetes</taxon>
        <taxon>Hypocreomycetidae</taxon>
        <taxon>Hypocreales</taxon>
        <taxon>Bionectriaceae</taxon>
        <taxon>Hapsidospora</taxon>
    </lineage>
</organism>
<feature type="region of interest" description="Disordered" evidence="9">
    <location>
        <begin position="1"/>
        <end position="21"/>
    </location>
</feature>
<feature type="compositionally biased region" description="Acidic residues" evidence="9">
    <location>
        <begin position="174"/>
        <end position="199"/>
    </location>
</feature>
<dbReference type="InterPro" id="IPR054551">
    <property type="entry name" value="RSC4_Ig-like"/>
</dbReference>
<dbReference type="EMBL" id="JPKY01000007">
    <property type="protein sequence ID" value="KFH47735.1"/>
    <property type="molecule type" value="Genomic_DNA"/>
</dbReference>
<sequence>MDSKRKANGTATPDSDDRVAKRRKLAESFDLSKGESRESTTAYGLSLVDQIRRTADKGGRRVAGYFETLPPREGNDEYYRRTRMPISLETIERKLQNGDFQNLSELESYFKRMISNAKEWFPRSSPTFDDAERVRKAVSNYMTKTNPAYQTGGYQAVPTPLPPEPPSQAAAENEGADEDAEGEEEDMAGGEEGEPDANEPDTASRKRSIILKRRVPSRSARNSMSTPQDTPRKAAFSTKPDHQYEDVPYRGLSFQQAQEKVVEEMLRHREPDYEFAYFEPFVNLPPRALRDYYKMIQEPLSLKKLQKAVKGIHGRNDATGVSEFKTWAQFEEKTKLLWENAYYYNEEGSEIYELAQELEKLFYEEFKKAQVVPEPAQPKIKLKIGQPAEQATPTKKITIHVGNSRGGSVDSPAPQTSQSVGSPAPPILDINGGAGHTQLALAPIEKARSVSASVVASPSPSIQPGFKAEDVRMSPAVRPPSAASGQMHAGMTRPPYPAVHSQQQFQPVPAAPLDQKRRRRPGKGIKDALMSRMQLRFYRHGQTEPYIATVLPDAKDMQQSATITLSPEYSHVTMITTLPDFLQDRQYSLWALCEKHPLKPNPQRIPHQQPRDRVFEAMLRPGLNMLEAHLIAAIPRSERVLGEDEAELEIFTVFVNVLRS</sequence>
<feature type="domain" description="Bromo" evidence="10">
    <location>
        <begin position="278"/>
        <end position="352"/>
    </location>
</feature>
<dbReference type="PANTHER" id="PTHR16062">
    <property type="entry name" value="SWI/SNF-RELATED"/>
    <property type="match status" value="1"/>
</dbReference>
<dbReference type="InterPro" id="IPR037382">
    <property type="entry name" value="Rsc/polybromo"/>
</dbReference>
<comment type="caution">
    <text evidence="11">The sequence shown here is derived from an EMBL/GenBank/DDBJ whole genome shotgun (WGS) entry which is preliminary data.</text>
</comment>
<dbReference type="AlphaFoldDB" id="A0A086TEF3"/>
<comment type="subcellular location">
    <subcellularLocation>
        <location evidence="1">Nucleus</location>
    </subcellularLocation>
</comment>
<dbReference type="Pfam" id="PF00439">
    <property type="entry name" value="Bromodomain"/>
    <property type="match status" value="2"/>
</dbReference>
<dbReference type="Gene3D" id="1.20.920.10">
    <property type="entry name" value="Bromodomain-like"/>
    <property type="match status" value="2"/>
</dbReference>
<feature type="region of interest" description="Disordered" evidence="9">
    <location>
        <begin position="400"/>
        <end position="423"/>
    </location>
</feature>
<dbReference type="GO" id="GO:0006338">
    <property type="term" value="P:chromatin remodeling"/>
    <property type="evidence" value="ECO:0007669"/>
    <property type="project" value="InterPro"/>
</dbReference>
<evidence type="ECO:0000256" key="7">
    <source>
        <dbReference type="ARBA" id="ARBA00023242"/>
    </source>
</evidence>
<proteinExistence type="predicted"/>
<evidence type="ECO:0000256" key="4">
    <source>
        <dbReference type="ARBA" id="ARBA00023015"/>
    </source>
</evidence>
<keyword evidence="5 8" id="KW-0103">Bromodomain</keyword>
<evidence type="ECO:0000256" key="9">
    <source>
        <dbReference type="SAM" id="MobiDB-lite"/>
    </source>
</evidence>
<keyword evidence="12" id="KW-1185">Reference proteome</keyword>
<name>A0A086TEF3_HAPC1</name>
<evidence type="ECO:0000313" key="12">
    <source>
        <dbReference type="Proteomes" id="UP000029964"/>
    </source>
</evidence>
<dbReference type="GO" id="GO:0016586">
    <property type="term" value="C:RSC-type complex"/>
    <property type="evidence" value="ECO:0007669"/>
    <property type="project" value="InterPro"/>
</dbReference>
<protein>
    <submittedName>
        <fullName evidence="11">Protein polybromo-like protein</fullName>
    </submittedName>
</protein>
<keyword evidence="3" id="KW-0156">Chromatin regulator</keyword>
<evidence type="ECO:0000256" key="5">
    <source>
        <dbReference type="ARBA" id="ARBA00023117"/>
    </source>
</evidence>
<accession>A0A086TEF3</accession>
<dbReference type="InterPro" id="IPR001487">
    <property type="entry name" value="Bromodomain"/>
</dbReference>
<dbReference type="PROSITE" id="PS50014">
    <property type="entry name" value="BROMODOMAIN_2"/>
    <property type="match status" value="2"/>
</dbReference>
<evidence type="ECO:0000256" key="3">
    <source>
        <dbReference type="ARBA" id="ARBA00022853"/>
    </source>
</evidence>
<dbReference type="PANTHER" id="PTHR16062:SF19">
    <property type="entry name" value="PROTEIN POLYBROMO-1"/>
    <property type="match status" value="1"/>
</dbReference>